<dbReference type="Proteomes" id="UP000824890">
    <property type="component" value="Unassembled WGS sequence"/>
</dbReference>
<protein>
    <submittedName>
        <fullName evidence="1">Uncharacterized protein</fullName>
    </submittedName>
</protein>
<sequence length="210" mass="23808">PDVQLNRFHTPSLFLGSSECEAKWSKLTCYSWMIRQLLREGAMYELSEFEMTRCNNHSKFCDSYVAIQFKDLTKFIENPYSSYIFGQLIPASFALSEIIGERHHDNIQWPEPDRLHNLAELLHNRLETGVRQPTVMIATSINQKLCSTNKNDSTSDTKYGGVKKPETVSLPDLKLRADGATSHLLSVLKNSSVVSPSHALHVLTQVLLEL</sequence>
<organism evidence="1 2">
    <name type="scientific">Brassica napus</name>
    <name type="common">Rape</name>
    <dbReference type="NCBI Taxonomy" id="3708"/>
    <lineage>
        <taxon>Eukaryota</taxon>
        <taxon>Viridiplantae</taxon>
        <taxon>Streptophyta</taxon>
        <taxon>Embryophyta</taxon>
        <taxon>Tracheophyta</taxon>
        <taxon>Spermatophyta</taxon>
        <taxon>Magnoliopsida</taxon>
        <taxon>eudicotyledons</taxon>
        <taxon>Gunneridae</taxon>
        <taxon>Pentapetalae</taxon>
        <taxon>rosids</taxon>
        <taxon>malvids</taxon>
        <taxon>Brassicales</taxon>
        <taxon>Brassicaceae</taxon>
        <taxon>Brassiceae</taxon>
        <taxon>Brassica</taxon>
    </lineage>
</organism>
<accession>A0ABQ8B2R7</accession>
<feature type="non-terminal residue" evidence="1">
    <location>
        <position position="1"/>
    </location>
</feature>
<evidence type="ECO:0000313" key="2">
    <source>
        <dbReference type="Proteomes" id="UP000824890"/>
    </source>
</evidence>
<reference evidence="1 2" key="1">
    <citation type="submission" date="2021-05" db="EMBL/GenBank/DDBJ databases">
        <title>Genome Assembly of Synthetic Allotetraploid Brassica napus Reveals Homoeologous Exchanges between Subgenomes.</title>
        <authorList>
            <person name="Davis J.T."/>
        </authorList>
    </citation>
    <scope>NUCLEOTIDE SEQUENCE [LARGE SCALE GENOMIC DNA]</scope>
    <source>
        <strain evidence="2">cv. Da-Ae</strain>
        <tissue evidence="1">Seedling</tissue>
    </source>
</reference>
<comment type="caution">
    <text evidence="1">The sequence shown here is derived from an EMBL/GenBank/DDBJ whole genome shotgun (WGS) entry which is preliminary data.</text>
</comment>
<proteinExistence type="predicted"/>
<dbReference type="EMBL" id="JAGKQM010000012">
    <property type="protein sequence ID" value="KAH0899099.1"/>
    <property type="molecule type" value="Genomic_DNA"/>
</dbReference>
<evidence type="ECO:0000313" key="1">
    <source>
        <dbReference type="EMBL" id="KAH0899099.1"/>
    </source>
</evidence>
<keyword evidence="2" id="KW-1185">Reference proteome</keyword>
<name>A0ABQ8B2R7_BRANA</name>
<gene>
    <name evidence="1" type="ORF">HID58_048667</name>
</gene>